<feature type="region of interest" description="Disordered" evidence="1">
    <location>
        <begin position="37"/>
        <end position="62"/>
    </location>
</feature>
<evidence type="ECO:0000313" key="3">
    <source>
        <dbReference type="Proteomes" id="UP000325315"/>
    </source>
</evidence>
<evidence type="ECO:0000313" key="2">
    <source>
        <dbReference type="EMBL" id="KAA3480000.1"/>
    </source>
</evidence>
<reference evidence="3" key="1">
    <citation type="journal article" date="2019" name="Plant Biotechnol. J.">
        <title>Genome sequencing of the Australian wild diploid species Gossypium australe highlights disease resistance and delayed gland morphogenesis.</title>
        <authorList>
            <person name="Cai Y."/>
            <person name="Cai X."/>
            <person name="Wang Q."/>
            <person name="Wang P."/>
            <person name="Zhang Y."/>
            <person name="Cai C."/>
            <person name="Xu Y."/>
            <person name="Wang K."/>
            <person name="Zhou Z."/>
            <person name="Wang C."/>
            <person name="Geng S."/>
            <person name="Li B."/>
            <person name="Dong Q."/>
            <person name="Hou Y."/>
            <person name="Wang H."/>
            <person name="Ai P."/>
            <person name="Liu Z."/>
            <person name="Yi F."/>
            <person name="Sun M."/>
            <person name="An G."/>
            <person name="Cheng J."/>
            <person name="Zhang Y."/>
            <person name="Shi Q."/>
            <person name="Xie Y."/>
            <person name="Shi X."/>
            <person name="Chang Y."/>
            <person name="Huang F."/>
            <person name="Chen Y."/>
            <person name="Hong S."/>
            <person name="Mi L."/>
            <person name="Sun Q."/>
            <person name="Zhang L."/>
            <person name="Zhou B."/>
            <person name="Peng R."/>
            <person name="Zhang X."/>
            <person name="Liu F."/>
        </authorList>
    </citation>
    <scope>NUCLEOTIDE SEQUENCE [LARGE SCALE GENOMIC DNA]</scope>
    <source>
        <strain evidence="3">cv. PA1801</strain>
    </source>
</reference>
<keyword evidence="3" id="KW-1185">Reference proteome</keyword>
<dbReference type="EMBL" id="SMMG02000003">
    <property type="protein sequence ID" value="KAA3480000.1"/>
    <property type="molecule type" value="Genomic_DNA"/>
</dbReference>
<dbReference type="Proteomes" id="UP000325315">
    <property type="component" value="Unassembled WGS sequence"/>
</dbReference>
<accession>A0A5B6WEC5</accession>
<gene>
    <name evidence="2" type="ORF">EPI10_020465</name>
</gene>
<evidence type="ECO:0000256" key="1">
    <source>
        <dbReference type="SAM" id="MobiDB-lite"/>
    </source>
</evidence>
<name>A0A5B6WEC5_9ROSI</name>
<protein>
    <submittedName>
        <fullName evidence="2">Uncharacterized protein</fullName>
    </submittedName>
</protein>
<organism evidence="2 3">
    <name type="scientific">Gossypium australe</name>
    <dbReference type="NCBI Taxonomy" id="47621"/>
    <lineage>
        <taxon>Eukaryota</taxon>
        <taxon>Viridiplantae</taxon>
        <taxon>Streptophyta</taxon>
        <taxon>Embryophyta</taxon>
        <taxon>Tracheophyta</taxon>
        <taxon>Spermatophyta</taxon>
        <taxon>Magnoliopsida</taxon>
        <taxon>eudicotyledons</taxon>
        <taxon>Gunneridae</taxon>
        <taxon>Pentapetalae</taxon>
        <taxon>rosids</taxon>
        <taxon>malvids</taxon>
        <taxon>Malvales</taxon>
        <taxon>Malvaceae</taxon>
        <taxon>Malvoideae</taxon>
        <taxon>Gossypium</taxon>
    </lineage>
</organism>
<proteinExistence type="predicted"/>
<comment type="caution">
    <text evidence="2">The sequence shown here is derived from an EMBL/GenBank/DDBJ whole genome shotgun (WGS) entry which is preliminary data.</text>
</comment>
<dbReference type="AlphaFoldDB" id="A0A5B6WEC5"/>
<sequence>MRSLISLILHVRGDNPRCRYKSQLTWKQWTSDAKASRDVKVQNKRHKAGIRPGGSHYTLRNSGCEDSRESWERFGSVSHKINLEESSWRVRLRRRDTTTTS</sequence>